<dbReference type="KEGG" id="cox:E0W60_09475"/>
<dbReference type="InterPro" id="IPR051783">
    <property type="entry name" value="NAD(P)-dependent_oxidoreduct"/>
</dbReference>
<reference evidence="2 3" key="1">
    <citation type="submission" date="2019-03" db="EMBL/GenBank/DDBJ databases">
        <title>Efficiently degradation of phenoxyalkanoic acid herbicides by Cupriavidus oxalaticus strain X32.</title>
        <authorList>
            <person name="Sheng X."/>
        </authorList>
    </citation>
    <scope>NUCLEOTIDE SEQUENCE [LARGE SCALE GENOMIC DNA]</scope>
    <source>
        <strain evidence="2 3">X32</strain>
    </source>
</reference>
<dbReference type="Gene3D" id="3.40.50.720">
    <property type="entry name" value="NAD(P)-binding Rossmann-like Domain"/>
    <property type="match status" value="1"/>
</dbReference>
<dbReference type="SUPFAM" id="SSF51735">
    <property type="entry name" value="NAD(P)-binding Rossmann-fold domains"/>
    <property type="match status" value="1"/>
</dbReference>
<dbReference type="AlphaFoldDB" id="A0A4P7L7U6"/>
<dbReference type="EMBL" id="CP038634">
    <property type="protein sequence ID" value="QBY51335.1"/>
    <property type="molecule type" value="Genomic_DNA"/>
</dbReference>
<evidence type="ECO:0000259" key="1">
    <source>
        <dbReference type="Pfam" id="PF01370"/>
    </source>
</evidence>
<dbReference type="Pfam" id="PF01370">
    <property type="entry name" value="Epimerase"/>
    <property type="match status" value="1"/>
</dbReference>
<dbReference type="GO" id="GO:0004029">
    <property type="term" value="F:aldehyde dehydrogenase (NAD+) activity"/>
    <property type="evidence" value="ECO:0007669"/>
    <property type="project" value="TreeGrafter"/>
</dbReference>
<dbReference type="OrthoDB" id="112777at2"/>
<dbReference type="Proteomes" id="UP000295294">
    <property type="component" value="Chromosome 1"/>
</dbReference>
<proteinExistence type="predicted"/>
<dbReference type="PANTHER" id="PTHR48079">
    <property type="entry name" value="PROTEIN YEEZ"/>
    <property type="match status" value="1"/>
</dbReference>
<dbReference type="RefSeq" id="WP_135703757.1">
    <property type="nucleotide sequence ID" value="NZ_CP038634.1"/>
</dbReference>
<dbReference type="InterPro" id="IPR001509">
    <property type="entry name" value="Epimerase_deHydtase"/>
</dbReference>
<evidence type="ECO:0000313" key="2">
    <source>
        <dbReference type="EMBL" id="QBY51335.1"/>
    </source>
</evidence>
<evidence type="ECO:0000313" key="3">
    <source>
        <dbReference type="Proteomes" id="UP000295294"/>
    </source>
</evidence>
<sequence>MSRIALFGAAGAIGHSIAAALAGRGEPYRVVGRDAARLHQAFGADPLAEIVAWDPDSPASVQAAASGIDTLVCMVGVDYWRFDLHPELLRKTLDGALAAGVRQFILIGTVYPYGRVQGGNPVSEDHPRAPHTFKGRMRKAQEDLLMQADAAGRIRATVLRLPDFYGPGVQASLLHRAAQAAVSGGTADMIGPIDAPHEFVYVPDVGPVVARLADTPAAFGRIWHLAGAGATTQRELVLEMERQTGRRLRLRIAGKGMLRLLGLFNPFMRELVEMHYLMTDPLILDDAALQRLIGPIRKTPYAEGIRQTLAACQPGRHAANLANVANLPACETPSAPPAQ</sequence>
<dbReference type="GO" id="GO:0005737">
    <property type="term" value="C:cytoplasm"/>
    <property type="evidence" value="ECO:0007669"/>
    <property type="project" value="TreeGrafter"/>
</dbReference>
<feature type="domain" description="NAD-dependent epimerase/dehydratase" evidence="1">
    <location>
        <begin position="6"/>
        <end position="218"/>
    </location>
</feature>
<dbReference type="PANTHER" id="PTHR48079:SF6">
    <property type="entry name" value="NAD(P)-BINDING DOMAIN-CONTAINING PROTEIN-RELATED"/>
    <property type="match status" value="1"/>
</dbReference>
<accession>A0A4P7L7U6</accession>
<protein>
    <submittedName>
        <fullName evidence="2">NAD-dependent epimerase/dehydratase family protein</fullName>
    </submittedName>
</protein>
<dbReference type="InterPro" id="IPR036291">
    <property type="entry name" value="NAD(P)-bd_dom_sf"/>
</dbReference>
<name>A0A4P7L7U6_9BURK</name>
<gene>
    <name evidence="2" type="ORF">E0W60_09475</name>
</gene>
<organism evidence="2 3">
    <name type="scientific">Cupriavidus oxalaticus</name>
    <dbReference type="NCBI Taxonomy" id="96344"/>
    <lineage>
        <taxon>Bacteria</taxon>
        <taxon>Pseudomonadati</taxon>
        <taxon>Pseudomonadota</taxon>
        <taxon>Betaproteobacteria</taxon>
        <taxon>Burkholderiales</taxon>
        <taxon>Burkholderiaceae</taxon>
        <taxon>Cupriavidus</taxon>
    </lineage>
</organism>